<proteinExistence type="predicted"/>
<name>A0A7D3QVS5_9VIRU</name>
<gene>
    <name evidence="1" type="ORF">Fadolivirus_1_528</name>
</gene>
<evidence type="ECO:0000313" key="1">
    <source>
        <dbReference type="EMBL" id="QKF93986.1"/>
    </source>
</evidence>
<dbReference type="Proteomes" id="UP001162001">
    <property type="component" value="Segment"/>
</dbReference>
<reference evidence="1 2" key="1">
    <citation type="submission" date="2020-04" db="EMBL/GenBank/DDBJ databases">
        <title>Advantages and limits of metagenomic assembly and binning of a giant virus.</title>
        <authorList>
            <person name="Schulz F."/>
            <person name="Andreani J."/>
            <person name="Francis R."/>
            <person name="Boudjemaa H."/>
            <person name="Bou Khalil J.Y."/>
            <person name="Lee J."/>
            <person name="La Scola B."/>
            <person name="Woyke T."/>
        </authorList>
    </citation>
    <scope>NUCLEOTIDE SEQUENCE [LARGE SCALE GENOMIC DNA]</scope>
    <source>
        <strain evidence="1 2">FV1/VV64</strain>
    </source>
</reference>
<keyword evidence="2" id="KW-1185">Reference proteome</keyword>
<accession>A0A7D3QVS5</accession>
<sequence>MSYECCKGCWTRPCYYCGRQLCPTSGHAEMYEYNDNECCWNCCNSKCSEDNNSKLKKLPHTIFDRIKKDLDDAGLSDKNLLNIIKRSIEYESKQSINDYYDSKSNY</sequence>
<dbReference type="EMBL" id="MT418680">
    <property type="protein sequence ID" value="QKF93986.1"/>
    <property type="molecule type" value="Genomic_DNA"/>
</dbReference>
<protein>
    <submittedName>
        <fullName evidence="1">Uncharacterized protein</fullName>
    </submittedName>
</protein>
<organism evidence="1 2">
    <name type="scientific">Fadolivirus FV1/VV64</name>
    <dbReference type="NCBI Taxonomy" id="3070911"/>
    <lineage>
        <taxon>Viruses</taxon>
        <taxon>Varidnaviria</taxon>
        <taxon>Bamfordvirae</taxon>
        <taxon>Nucleocytoviricota</taxon>
        <taxon>Megaviricetes</taxon>
        <taxon>Imitervirales</taxon>
        <taxon>Mimiviridae</taxon>
        <taxon>Klosneuvirinae</taxon>
        <taxon>Fadolivirus</taxon>
        <taxon>Fadolivirus algeromassiliense</taxon>
    </lineage>
</organism>
<evidence type="ECO:0000313" key="2">
    <source>
        <dbReference type="Proteomes" id="UP001162001"/>
    </source>
</evidence>